<dbReference type="AlphaFoldDB" id="A0A1X7TVP5"/>
<organism evidence="2">
    <name type="scientific">Amphimedon queenslandica</name>
    <name type="common">Sponge</name>
    <dbReference type="NCBI Taxonomy" id="400682"/>
    <lineage>
        <taxon>Eukaryota</taxon>
        <taxon>Metazoa</taxon>
        <taxon>Porifera</taxon>
        <taxon>Demospongiae</taxon>
        <taxon>Heteroscleromorpha</taxon>
        <taxon>Haplosclerida</taxon>
        <taxon>Niphatidae</taxon>
        <taxon>Amphimedon</taxon>
    </lineage>
</organism>
<dbReference type="InParanoid" id="A0A1X7TVP5"/>
<dbReference type="OMA" id="TWNPRRI"/>
<dbReference type="GO" id="GO:0003676">
    <property type="term" value="F:nucleic acid binding"/>
    <property type="evidence" value="ECO:0007669"/>
    <property type="project" value="InterPro"/>
</dbReference>
<evidence type="ECO:0000256" key="1">
    <source>
        <dbReference type="SAM" id="MobiDB-lite"/>
    </source>
</evidence>
<evidence type="ECO:0000313" key="2">
    <source>
        <dbReference type="EnsemblMetazoa" id="Aqu2.1.18984_001"/>
    </source>
</evidence>
<reference evidence="2" key="1">
    <citation type="submission" date="2017-05" db="UniProtKB">
        <authorList>
            <consortium name="EnsemblMetazoa"/>
        </authorList>
    </citation>
    <scope>IDENTIFICATION</scope>
</reference>
<dbReference type="EnsemblMetazoa" id="Aqu2.1.18984_001">
    <property type="protein sequence ID" value="Aqu2.1.18984_001"/>
    <property type="gene ID" value="Aqu2.1.18984"/>
</dbReference>
<feature type="region of interest" description="Disordered" evidence="1">
    <location>
        <begin position="144"/>
        <end position="166"/>
    </location>
</feature>
<protein>
    <submittedName>
        <fullName evidence="2">Uncharacterized protein</fullName>
    </submittedName>
</protein>
<sequence>MEAHLSPPPTFWSILKNPEVEQLLSGVQVKWNFNIERAQWWEGLFERKIQVLKCCLKKMVGHLKLTFKELLTNVTEVELILNSRHLTYLSPDDLEEPITPSHLMTGRRLLSLPDHLCYSASEDFEMESSRLTIRATPTLKRDPGSYLDSVEKGVSGGVAGESQENI</sequence>
<proteinExistence type="predicted"/>
<dbReference type="Gene3D" id="3.30.420.10">
    <property type="entry name" value="Ribonuclease H-like superfamily/Ribonuclease H"/>
    <property type="match status" value="1"/>
</dbReference>
<name>A0A1X7TVP5_AMPQE</name>
<accession>A0A1X7TVP5</accession>
<dbReference type="InterPro" id="IPR036397">
    <property type="entry name" value="RNaseH_sf"/>
</dbReference>